<dbReference type="PANTHER" id="PTHR33146">
    <property type="entry name" value="ENDONUCLEASE 4"/>
    <property type="match status" value="1"/>
</dbReference>
<keyword evidence="6" id="KW-0325">Glycoprotein</keyword>
<evidence type="ECO:0000256" key="6">
    <source>
        <dbReference type="ARBA" id="ARBA00023180"/>
    </source>
</evidence>
<feature type="signal peptide" evidence="7">
    <location>
        <begin position="1"/>
        <end position="19"/>
    </location>
</feature>
<evidence type="ECO:0000256" key="3">
    <source>
        <dbReference type="ARBA" id="ARBA00022759"/>
    </source>
</evidence>
<dbReference type="EMBL" id="PXYI01000002">
    <property type="protein sequence ID" value="PSJ42282.1"/>
    <property type="molecule type" value="Genomic_DNA"/>
</dbReference>
<evidence type="ECO:0008006" key="10">
    <source>
        <dbReference type="Google" id="ProtNLM"/>
    </source>
</evidence>
<keyword evidence="1" id="KW-0540">Nuclease</keyword>
<keyword evidence="9" id="KW-1185">Reference proteome</keyword>
<dbReference type="GO" id="GO:0004519">
    <property type="term" value="F:endonuclease activity"/>
    <property type="evidence" value="ECO:0007669"/>
    <property type="project" value="UniProtKB-KW"/>
</dbReference>
<evidence type="ECO:0000256" key="2">
    <source>
        <dbReference type="ARBA" id="ARBA00022723"/>
    </source>
</evidence>
<keyword evidence="3" id="KW-0255">Endonuclease</keyword>
<dbReference type="GO" id="GO:0006308">
    <property type="term" value="P:DNA catabolic process"/>
    <property type="evidence" value="ECO:0007669"/>
    <property type="project" value="InterPro"/>
</dbReference>
<reference evidence="8 9" key="1">
    <citation type="submission" date="2018-03" db="EMBL/GenBank/DDBJ databases">
        <title>The draft genome of Sphingosinicella sp. GL-C-18.</title>
        <authorList>
            <person name="Liu L."/>
            <person name="Li L."/>
            <person name="Liang L."/>
            <person name="Zhang X."/>
            <person name="Wang T."/>
        </authorList>
    </citation>
    <scope>NUCLEOTIDE SEQUENCE [LARGE SCALE GENOMIC DNA]</scope>
    <source>
        <strain evidence="8 9">GL-C-18</strain>
    </source>
</reference>
<dbReference type="Pfam" id="PF02265">
    <property type="entry name" value="S1-P1_nuclease"/>
    <property type="match status" value="1"/>
</dbReference>
<dbReference type="AlphaFoldDB" id="A0A2P7QWD2"/>
<evidence type="ECO:0000313" key="9">
    <source>
        <dbReference type="Proteomes" id="UP000241167"/>
    </source>
</evidence>
<dbReference type="InterPro" id="IPR003154">
    <property type="entry name" value="S1/P1nuclease"/>
</dbReference>
<sequence length="281" mass="30578">MKRLLVSLALLLAASPAAAWWEYGHHSVGRIGYMLAKPGTRAKIDRLIAHSRTLETPTCPIRTIEDAAYWPDCAKGLKERFSYSSSWHYQNVDICKPFDLKAPCADGNCVSAQITRNAKLLADESLPVRERVMALAFLAHFVGDLHMPLHAGDKADLGGNRFGANYGVIAGRTNLHTIWDGYLADRGISNPPGGPAALIAEVPTAERPAIAAGTVEDWSRENWEAAREFAYGTLMADPCGPTPTGRPTVDEATTRRLIPVVRARIARGGIRLARLLDEALS</sequence>
<dbReference type="GO" id="GO:0016788">
    <property type="term" value="F:hydrolase activity, acting on ester bonds"/>
    <property type="evidence" value="ECO:0007669"/>
    <property type="project" value="InterPro"/>
</dbReference>
<evidence type="ECO:0000256" key="1">
    <source>
        <dbReference type="ARBA" id="ARBA00022722"/>
    </source>
</evidence>
<proteinExistence type="predicted"/>
<keyword evidence="2" id="KW-0479">Metal-binding</keyword>
<dbReference type="Gene3D" id="1.10.575.10">
    <property type="entry name" value="P1 Nuclease"/>
    <property type="match status" value="1"/>
</dbReference>
<dbReference type="Proteomes" id="UP000241167">
    <property type="component" value="Unassembled WGS sequence"/>
</dbReference>
<keyword evidence="7" id="KW-0732">Signal</keyword>
<dbReference type="PANTHER" id="PTHR33146:SF26">
    <property type="entry name" value="ENDONUCLEASE 4"/>
    <property type="match status" value="1"/>
</dbReference>
<evidence type="ECO:0000256" key="4">
    <source>
        <dbReference type="ARBA" id="ARBA00022801"/>
    </source>
</evidence>
<dbReference type="CDD" id="cd11010">
    <property type="entry name" value="S1-P1_nuclease"/>
    <property type="match status" value="1"/>
</dbReference>
<feature type="chain" id="PRO_5015184797" description="Endonuclease" evidence="7">
    <location>
        <begin position="20"/>
        <end position="281"/>
    </location>
</feature>
<keyword evidence="5" id="KW-1015">Disulfide bond</keyword>
<dbReference type="InterPro" id="IPR008947">
    <property type="entry name" value="PLipase_C/P1_nuclease_dom_sf"/>
</dbReference>
<dbReference type="OrthoDB" id="267579at2"/>
<gene>
    <name evidence="8" type="ORF">C7I55_05885</name>
</gene>
<comment type="caution">
    <text evidence="8">The sequence shown here is derived from an EMBL/GenBank/DDBJ whole genome shotgun (WGS) entry which is preliminary data.</text>
</comment>
<name>A0A2P7QWD2_9SPHN</name>
<dbReference type="GO" id="GO:0046872">
    <property type="term" value="F:metal ion binding"/>
    <property type="evidence" value="ECO:0007669"/>
    <property type="project" value="UniProtKB-KW"/>
</dbReference>
<protein>
    <recommendedName>
        <fullName evidence="10">Endonuclease</fullName>
    </recommendedName>
</protein>
<dbReference type="GO" id="GO:0003676">
    <property type="term" value="F:nucleic acid binding"/>
    <property type="evidence" value="ECO:0007669"/>
    <property type="project" value="InterPro"/>
</dbReference>
<dbReference type="RefSeq" id="WP_106512445.1">
    <property type="nucleotide sequence ID" value="NZ_PXYI01000002.1"/>
</dbReference>
<evidence type="ECO:0000256" key="7">
    <source>
        <dbReference type="SAM" id="SignalP"/>
    </source>
</evidence>
<evidence type="ECO:0000256" key="5">
    <source>
        <dbReference type="ARBA" id="ARBA00023157"/>
    </source>
</evidence>
<evidence type="ECO:0000313" key="8">
    <source>
        <dbReference type="EMBL" id="PSJ42282.1"/>
    </source>
</evidence>
<keyword evidence="4" id="KW-0378">Hydrolase</keyword>
<dbReference type="SUPFAM" id="SSF48537">
    <property type="entry name" value="Phospholipase C/P1 nuclease"/>
    <property type="match status" value="1"/>
</dbReference>
<organism evidence="8 9">
    <name type="scientific">Allosphingosinicella deserti</name>
    <dbReference type="NCBI Taxonomy" id="2116704"/>
    <lineage>
        <taxon>Bacteria</taxon>
        <taxon>Pseudomonadati</taxon>
        <taxon>Pseudomonadota</taxon>
        <taxon>Alphaproteobacteria</taxon>
        <taxon>Sphingomonadales</taxon>
        <taxon>Sphingomonadaceae</taxon>
        <taxon>Allosphingosinicella</taxon>
    </lineage>
</organism>
<accession>A0A2P7QWD2</accession>